<name>A0A168RPM0_ABSGL</name>
<dbReference type="Proteomes" id="UP000078561">
    <property type="component" value="Unassembled WGS sequence"/>
</dbReference>
<feature type="region of interest" description="Disordered" evidence="1">
    <location>
        <begin position="95"/>
        <end position="120"/>
    </location>
</feature>
<feature type="compositionally biased region" description="Basic residues" evidence="1">
    <location>
        <begin position="37"/>
        <end position="53"/>
    </location>
</feature>
<accession>A0A168RPM0</accession>
<evidence type="ECO:0000313" key="3">
    <source>
        <dbReference type="Proteomes" id="UP000078561"/>
    </source>
</evidence>
<evidence type="ECO:0000256" key="1">
    <source>
        <dbReference type="SAM" id="MobiDB-lite"/>
    </source>
</evidence>
<evidence type="ECO:0000313" key="2">
    <source>
        <dbReference type="EMBL" id="SAM07222.1"/>
    </source>
</evidence>
<dbReference type="EMBL" id="LT554731">
    <property type="protein sequence ID" value="SAM07222.1"/>
    <property type="molecule type" value="Genomic_DNA"/>
</dbReference>
<reference evidence="2" key="1">
    <citation type="submission" date="2016-04" db="EMBL/GenBank/DDBJ databases">
        <authorList>
            <person name="Evans L.H."/>
            <person name="Alamgir A."/>
            <person name="Owens N."/>
            <person name="Weber N.D."/>
            <person name="Virtaneva K."/>
            <person name="Barbian K."/>
            <person name="Babar A."/>
            <person name="Rosenke K."/>
        </authorList>
    </citation>
    <scope>NUCLEOTIDE SEQUENCE [LARGE SCALE GENOMIC DNA]</scope>
    <source>
        <strain evidence="2">CBS 101.48</strain>
    </source>
</reference>
<keyword evidence="3" id="KW-1185">Reference proteome</keyword>
<dbReference type="InParanoid" id="A0A168RPM0"/>
<sequence>MDVAYISRIAPMLHIEEPSGGKRNSDNDSQDEEDRPRHRKRSARNRSHAHKYRKQDGKTSTFEECKAQGICFYCKNKWSVGHTCQAYRDRQPRNYKKYDQGKSTHGNRYHFNRTPEPGSKLKQRIAKIEEQLNAQEVMLNMRDLNMNKKNEESECK</sequence>
<gene>
    <name evidence="2" type="primary">ABSGL_12861.1 scaffold 13518</name>
</gene>
<organism evidence="2">
    <name type="scientific">Absidia glauca</name>
    <name type="common">Pin mould</name>
    <dbReference type="NCBI Taxonomy" id="4829"/>
    <lineage>
        <taxon>Eukaryota</taxon>
        <taxon>Fungi</taxon>
        <taxon>Fungi incertae sedis</taxon>
        <taxon>Mucoromycota</taxon>
        <taxon>Mucoromycotina</taxon>
        <taxon>Mucoromycetes</taxon>
        <taxon>Mucorales</taxon>
        <taxon>Cunninghamellaceae</taxon>
        <taxon>Absidia</taxon>
    </lineage>
</organism>
<protein>
    <submittedName>
        <fullName evidence="2">Uncharacterized protein</fullName>
    </submittedName>
</protein>
<feature type="region of interest" description="Disordered" evidence="1">
    <location>
        <begin position="13"/>
        <end position="60"/>
    </location>
</feature>
<dbReference type="AlphaFoldDB" id="A0A168RPM0"/>
<feature type="compositionally biased region" description="Basic and acidic residues" evidence="1">
    <location>
        <begin position="14"/>
        <end position="26"/>
    </location>
</feature>
<proteinExistence type="predicted"/>